<dbReference type="STRING" id="6945.B7Q2N6"/>
<sequence length="775" mass="88367">IVDGRFRVDCAESATIEDVLQYLSRGMKLHKVRSSKKYYKRRYQLNLDNMLLVYAQSRKPFICSKKTYLDIFDVEEVRKGWKTDVFNDVESKFRRRKSYLPFGSLNMNEDTCFSIVISPKNDTLDLVACNANDCELWVRGLRHLVANCKNTRRDQEYERWLRDQFQKADVNRSGSLNFSECQNLLKQLNVSMDKNHCRALFNCHKVDGEDVLDREEFIKFYHSLLSRPDIDKIFKTYTAQNMTIMGPEELRRFLTQEQKVLVTAEVLFADLSICRVGPVPSGRIGSGRIGSGFRDMLLSDDHNIFDKEHNHVCQDMSQPLNHYYIASSHNTYLVQGQLMGSSSVEGYIRALKKGCRCLELDVWDGPNNEPVVYHGYTLTSKILFRDILDSVKLYAFEDSQYPVILSLENHCSTEQQKVMAKHLVEILGDKLHNKPISDKETAMPPPSALLNKILIKGKKLNKDLSVDADDDSEDESTSKVNGTPLSLVSECPNHARFGRELSPHPTSGTLAEELSNIVNYCKASHFKSFEEAEKWHFYEMASFSEGKAAKLSSTDQGARDFVRYNSKHLSRIYPKGTRTDSSNYDPVRYWNVGCQIVALNYQSWDQKMFMNEAKFSMNGRCGYVLMPEFLRKGNFGLEAPDPALKRTLVLKVISGQQLPKPLESTDGEVVDPYVVIKVAGHPMDKAKVKTRFIRNNGFNPQWDETFELPIRVPQLAIGDVHGEGREPHGQEHEAGQVRAALRCHQGGLSPCAPPQQCLPVPGAGQHLRPRQHQEV</sequence>
<feature type="binding site" evidence="17">
    <location>
        <position position="456"/>
    </location>
    <ligand>
        <name>substrate</name>
    </ligand>
</feature>
<dbReference type="EC" id="3.1.4.11" evidence="3 19"/>
<feature type="binding site" evidence="18">
    <location>
        <position position="695"/>
    </location>
    <ligand>
        <name>Ca(2+)</name>
        <dbReference type="ChEBI" id="CHEBI:29108"/>
        <label>4</label>
    </ligand>
</feature>
<dbReference type="FunFam" id="1.10.238.10:FF:000005">
    <property type="entry name" value="Phosphoinositide phospholipase C"/>
    <property type="match status" value="1"/>
</dbReference>
<dbReference type="EnsemblMetazoa" id="ISCW020642-RA">
    <property type="protein sequence ID" value="ISCW020642-PA"/>
    <property type="gene ID" value="ISCW020642"/>
</dbReference>
<keyword evidence="7 19" id="KW-0378">Hydrolase</keyword>
<proteinExistence type="evidence at protein level"/>
<dbReference type="InterPro" id="IPR028391">
    <property type="entry name" value="PLC-delta1_cat"/>
</dbReference>
<evidence type="ECO:0000256" key="1">
    <source>
        <dbReference type="ARBA" id="ARBA00000110"/>
    </source>
</evidence>
<feature type="binding site" evidence="18">
    <location>
        <position position="330"/>
    </location>
    <ligand>
        <name>Ca(2+)</name>
        <dbReference type="ChEBI" id="CHEBI:29108"/>
        <label>3</label>
        <note>catalytic</note>
    </ligand>
</feature>
<dbReference type="HOGENOM" id="CLU_002738_0_2_1"/>
<dbReference type="GO" id="GO:0004435">
    <property type="term" value="F:phosphatidylinositol-4,5-bisphosphate phospholipase C activity"/>
    <property type="evidence" value="ECO:0000318"/>
    <property type="project" value="GO_Central"/>
</dbReference>
<evidence type="ECO:0000256" key="12">
    <source>
        <dbReference type="ARBA" id="ARBA00023157"/>
    </source>
</evidence>
<dbReference type="AlphaFoldDB" id="B7Q2N6"/>
<feature type="domain" description="PI-PLC Y-box" evidence="23">
    <location>
        <begin position="514"/>
        <end position="631"/>
    </location>
</feature>
<evidence type="ECO:0000256" key="19">
    <source>
        <dbReference type="RuleBase" id="RU361133"/>
    </source>
</evidence>
<dbReference type="FunFam" id="2.30.29.30:FF:000088">
    <property type="entry name" value="Phosphoinositide phospholipase C"/>
    <property type="match status" value="1"/>
</dbReference>
<evidence type="ECO:0000256" key="20">
    <source>
        <dbReference type="SAM" id="MobiDB-lite"/>
    </source>
</evidence>
<dbReference type="EMBL" id="ABJB010122584">
    <property type="status" value="NOT_ANNOTATED_CDS"/>
    <property type="molecule type" value="Genomic_DNA"/>
</dbReference>
<dbReference type="GO" id="GO:0016829">
    <property type="term" value="F:lyase activity"/>
    <property type="evidence" value="ECO:0007669"/>
    <property type="project" value="UniProtKB-KW"/>
</dbReference>
<feature type="non-terminal residue" evidence="25">
    <location>
        <position position="775"/>
    </location>
</feature>
<dbReference type="InterPro" id="IPR011992">
    <property type="entry name" value="EF-hand-dom_pair"/>
</dbReference>
<feature type="binding site" evidence="18">
    <location>
        <position position="671"/>
    </location>
    <ligand>
        <name>Ca(2+)</name>
        <dbReference type="ChEBI" id="CHEBI:29108"/>
        <label>4</label>
    </ligand>
</feature>
<keyword evidence="5 18" id="KW-0479">Metal-binding</keyword>
<evidence type="ECO:0000259" key="24">
    <source>
        <dbReference type="PROSITE" id="PS50222"/>
    </source>
</evidence>
<evidence type="ECO:0000256" key="4">
    <source>
        <dbReference type="ARBA" id="ARBA00022490"/>
    </source>
</evidence>
<keyword evidence="4" id="KW-0963">Cytoplasm</keyword>
<dbReference type="Pfam" id="PF00387">
    <property type="entry name" value="PI-PLC-Y"/>
    <property type="match status" value="1"/>
</dbReference>
<evidence type="ECO:0000256" key="8">
    <source>
        <dbReference type="ARBA" id="ARBA00022837"/>
    </source>
</evidence>
<accession>B7Q2N6</accession>
<keyword evidence="28" id="KW-1267">Proteomics identification</keyword>
<evidence type="ECO:0000256" key="2">
    <source>
        <dbReference type="ARBA" id="ARBA00004496"/>
    </source>
</evidence>
<evidence type="ECO:0000313" key="27">
    <source>
        <dbReference type="Proteomes" id="UP000001555"/>
    </source>
</evidence>
<evidence type="ECO:0000256" key="11">
    <source>
        <dbReference type="ARBA" id="ARBA00023098"/>
    </source>
</evidence>
<dbReference type="VEuPathDB" id="VectorBase:ISCW020642"/>
<feature type="binding site" evidence="17">
    <location>
        <begin position="31"/>
        <end position="59"/>
    </location>
    <ligand>
        <name>substrate</name>
    </ligand>
</feature>
<dbReference type="PANTHER" id="PTHR10336">
    <property type="entry name" value="PHOSPHOINOSITIDE-SPECIFIC PHOSPHOLIPASE C FAMILY PROTEIN"/>
    <property type="match status" value="1"/>
</dbReference>
<keyword evidence="27" id="KW-1185">Reference proteome</keyword>
<dbReference type="InterPro" id="IPR011993">
    <property type="entry name" value="PH-like_dom_sf"/>
</dbReference>
<name>B7Q2N6_IXOSC</name>
<dbReference type="GO" id="GO:0005509">
    <property type="term" value="F:calcium ion binding"/>
    <property type="evidence" value="ECO:0007669"/>
    <property type="project" value="InterPro"/>
</dbReference>
<dbReference type="EMBL" id="DS844967">
    <property type="protein sequence ID" value="EEC13108.1"/>
    <property type="molecule type" value="Genomic_DNA"/>
</dbReference>
<dbReference type="EMBL" id="ABJB010350634">
    <property type="status" value="NOT_ANNOTATED_CDS"/>
    <property type="molecule type" value="Genomic_DNA"/>
</dbReference>
<keyword evidence="14" id="KW-0456">Lyase</keyword>
<comment type="subcellular location">
    <subcellularLocation>
        <location evidence="2">Cytoplasm</location>
    </subcellularLocation>
</comment>
<keyword evidence="10 19" id="KW-0442">Lipid degradation</keyword>
<dbReference type="CDD" id="cd16202">
    <property type="entry name" value="EFh_PI-PLCdelta"/>
    <property type="match status" value="1"/>
</dbReference>
<feature type="domain" description="C2" evidence="22">
    <location>
        <begin position="629"/>
        <end position="758"/>
    </location>
</feature>
<dbReference type="InterPro" id="IPR000909">
    <property type="entry name" value="PLipase_C_PInositol-sp_X_dom"/>
</dbReference>
<feature type="binding site" evidence="18">
    <location>
        <position position="361"/>
    </location>
    <ligand>
        <name>Ca(2+)</name>
        <dbReference type="ChEBI" id="CHEBI:29108"/>
        <label>3</label>
        <note>catalytic</note>
    </ligand>
</feature>
<feature type="domain" description="EF-hand" evidence="24">
    <location>
        <begin position="156"/>
        <end position="191"/>
    </location>
</feature>
<comment type="catalytic activity">
    <reaction evidence="1">
        <text>an N-(acyl)-sphingosylphosphoethanolamine = an N-(acyl)-sphingosyl-1,3-cyclic phosphate + ethanolamine</text>
        <dbReference type="Rhea" id="RHEA:60648"/>
        <dbReference type="ChEBI" id="CHEBI:57603"/>
        <dbReference type="ChEBI" id="CHEBI:143891"/>
        <dbReference type="ChEBI" id="CHEBI:143892"/>
    </reaction>
</comment>
<dbReference type="GO" id="GO:0005886">
    <property type="term" value="C:plasma membrane"/>
    <property type="evidence" value="ECO:0000318"/>
    <property type="project" value="GO_Central"/>
</dbReference>
<feature type="binding site" evidence="18">
    <location>
        <position position="408"/>
    </location>
    <ligand>
        <name>Ca(2+)</name>
        <dbReference type="ChEBI" id="CHEBI:29108"/>
        <label>3</label>
        <note>catalytic</note>
    </ligand>
</feature>
<organism>
    <name type="scientific">Ixodes scapularis</name>
    <name type="common">Black-legged tick</name>
    <name type="synonym">Deer tick</name>
    <dbReference type="NCBI Taxonomy" id="6945"/>
    <lineage>
        <taxon>Eukaryota</taxon>
        <taxon>Metazoa</taxon>
        <taxon>Ecdysozoa</taxon>
        <taxon>Arthropoda</taxon>
        <taxon>Chelicerata</taxon>
        <taxon>Arachnida</taxon>
        <taxon>Acari</taxon>
        <taxon>Parasitiformes</taxon>
        <taxon>Ixodida</taxon>
        <taxon>Ixodoidea</taxon>
        <taxon>Ixodidae</taxon>
        <taxon>Ixodinae</taxon>
        <taxon>Ixodes</taxon>
    </lineage>
</organism>
<dbReference type="InterPro" id="IPR001192">
    <property type="entry name" value="PI-PLC_fam"/>
</dbReference>
<evidence type="ECO:0000256" key="15">
    <source>
        <dbReference type="ARBA" id="ARBA00023674"/>
    </source>
</evidence>
<keyword evidence="9" id="KW-0460">Magnesium</keyword>
<dbReference type="Proteomes" id="UP000001555">
    <property type="component" value="Unassembled WGS sequence"/>
</dbReference>
<dbReference type="InterPro" id="IPR017946">
    <property type="entry name" value="PLC-like_Pdiesterase_TIM-brl"/>
</dbReference>
<dbReference type="OrthoDB" id="269822at2759"/>
<evidence type="ECO:0000313" key="25">
    <source>
        <dbReference type="EMBL" id="EEC13108.1"/>
    </source>
</evidence>
<dbReference type="SUPFAM" id="SSF49562">
    <property type="entry name" value="C2 domain (Calcium/lipid-binding domain, CaLB)"/>
    <property type="match status" value="1"/>
</dbReference>
<keyword evidence="13" id="KW-0807">Transducer</keyword>
<dbReference type="GO" id="GO:0035556">
    <property type="term" value="P:intracellular signal transduction"/>
    <property type="evidence" value="ECO:0007669"/>
    <property type="project" value="InterPro"/>
</dbReference>
<dbReference type="SUPFAM" id="SSF51695">
    <property type="entry name" value="PLC-like phosphodiesterases"/>
    <property type="match status" value="1"/>
</dbReference>
<dbReference type="InParanoid" id="B7Q2N6"/>
<comment type="cofactor">
    <cofactor evidence="18">
        <name>Ca(2+)</name>
        <dbReference type="ChEBI" id="CHEBI:29108"/>
    </cofactor>
    <text evidence="18">Binds 3 Ca(2+) ions per subunit. Two of the Ca(2+) ions are bound to the C2 domain.</text>
</comment>
<dbReference type="SMART" id="SM00148">
    <property type="entry name" value="PLCXc"/>
    <property type="match status" value="1"/>
</dbReference>
<evidence type="ECO:0000259" key="22">
    <source>
        <dbReference type="PROSITE" id="PS50004"/>
    </source>
</evidence>
<feature type="domain" description="PH" evidence="21">
    <location>
        <begin position="21"/>
        <end position="146"/>
    </location>
</feature>
<feature type="binding site" evidence="18">
    <location>
        <position position="359"/>
    </location>
    <ligand>
        <name>Ca(2+)</name>
        <dbReference type="ChEBI" id="CHEBI:29108"/>
        <label>3</label>
        <note>catalytic</note>
    </ligand>
</feature>
<evidence type="ECO:0000313" key="26">
    <source>
        <dbReference type="EnsemblMetazoa" id="ISCW020642-PA"/>
    </source>
</evidence>
<dbReference type="PROSITE" id="PS50007">
    <property type="entry name" value="PIPLC_X_DOMAIN"/>
    <property type="match status" value="1"/>
</dbReference>
<dbReference type="InterPro" id="IPR001849">
    <property type="entry name" value="PH_domain"/>
</dbReference>
<dbReference type="SUPFAM" id="SSF50729">
    <property type="entry name" value="PH domain-like"/>
    <property type="match status" value="1"/>
</dbReference>
<dbReference type="PaxDb" id="6945-B7Q2N6"/>
<dbReference type="VEuPathDB" id="VectorBase:ISCI015942"/>
<dbReference type="EMBL" id="ABJB011125522">
    <property type="status" value="NOT_ANNOTATED_CDS"/>
    <property type="molecule type" value="Genomic_DNA"/>
</dbReference>
<dbReference type="EMBL" id="ABJB010569903">
    <property type="status" value="NOT_ANNOTATED_CDS"/>
    <property type="molecule type" value="Genomic_DNA"/>
</dbReference>
<feature type="compositionally biased region" description="Acidic residues" evidence="20">
    <location>
        <begin position="466"/>
        <end position="475"/>
    </location>
</feature>
<keyword evidence="12" id="KW-1015">Disulfide bond</keyword>
<evidence type="ECO:0000256" key="6">
    <source>
        <dbReference type="ARBA" id="ARBA00022737"/>
    </source>
</evidence>
<feature type="active site" evidence="16">
    <location>
        <position position="374"/>
    </location>
</feature>
<dbReference type="FunFam" id="3.20.20.190:FF:000039">
    <property type="entry name" value="Phosphoinositide phospholipase C"/>
    <property type="match status" value="1"/>
</dbReference>
<comment type="catalytic activity">
    <reaction evidence="15">
        <text>a 1,2-diacyl-sn-glycero-3-phospho-(1D-myo-inositol-4,5-bisphosphate) + H2O = 1D-myo-inositol 1,4,5-trisphosphate + a 1,2-diacyl-sn-glycerol + H(+)</text>
        <dbReference type="Rhea" id="RHEA:33179"/>
        <dbReference type="ChEBI" id="CHEBI:15377"/>
        <dbReference type="ChEBI" id="CHEBI:15378"/>
        <dbReference type="ChEBI" id="CHEBI:17815"/>
        <dbReference type="ChEBI" id="CHEBI:58456"/>
        <dbReference type="ChEBI" id="CHEBI:203600"/>
        <dbReference type="EC" id="3.1.4.11"/>
    </reaction>
    <physiologicalReaction direction="left-to-right" evidence="15">
        <dbReference type="Rhea" id="RHEA:33180"/>
    </physiologicalReaction>
</comment>
<dbReference type="GO" id="GO:0016042">
    <property type="term" value="P:lipid catabolic process"/>
    <property type="evidence" value="ECO:0007669"/>
    <property type="project" value="UniProtKB-KW"/>
</dbReference>
<dbReference type="Gene3D" id="3.20.20.190">
    <property type="entry name" value="Phosphatidylinositol (PI) phosphodiesterase"/>
    <property type="match status" value="1"/>
</dbReference>
<dbReference type="InterPro" id="IPR035892">
    <property type="entry name" value="C2_domain_sf"/>
</dbReference>
<dbReference type="EMBL" id="ABJB010606541">
    <property type="status" value="NOT_ANNOTATED_CDS"/>
    <property type="molecule type" value="Genomic_DNA"/>
</dbReference>
<dbReference type="SMART" id="SM00239">
    <property type="entry name" value="C2"/>
    <property type="match status" value="1"/>
</dbReference>
<dbReference type="VEuPathDB" id="VectorBase:ISCP_004481"/>
<dbReference type="CDD" id="cd08593">
    <property type="entry name" value="PI-PLCc_delta"/>
    <property type="match status" value="1"/>
</dbReference>
<protein>
    <recommendedName>
        <fullName evidence="3 19">Phosphoinositide phospholipase C</fullName>
        <ecNumber evidence="3 19">3.1.4.11</ecNumber>
    </recommendedName>
</protein>
<evidence type="ECO:0000259" key="23">
    <source>
        <dbReference type="PROSITE" id="PS50008"/>
    </source>
</evidence>
<dbReference type="InterPro" id="IPR000008">
    <property type="entry name" value="C2_dom"/>
</dbReference>
<dbReference type="PROSITE" id="PS50008">
    <property type="entry name" value="PIPLC_Y_DOMAIN"/>
    <property type="match status" value="1"/>
</dbReference>
<dbReference type="Gene3D" id="2.60.40.150">
    <property type="entry name" value="C2 domain"/>
    <property type="match status" value="1"/>
</dbReference>
<dbReference type="CDD" id="cd01248">
    <property type="entry name" value="PH_PLC_ELMO1"/>
    <property type="match status" value="1"/>
</dbReference>
<reference evidence="25 27" key="1">
    <citation type="submission" date="2008-03" db="EMBL/GenBank/DDBJ databases">
        <title>Annotation of Ixodes scapularis.</title>
        <authorList>
            <consortium name="Ixodes scapularis Genome Project Consortium"/>
            <person name="Caler E."/>
            <person name="Hannick L.I."/>
            <person name="Bidwell S."/>
            <person name="Joardar V."/>
            <person name="Thiagarajan M."/>
            <person name="Amedeo P."/>
            <person name="Galinsky K.J."/>
            <person name="Schobel S."/>
            <person name="Inman J."/>
            <person name="Hostetler J."/>
            <person name="Miller J."/>
            <person name="Hammond M."/>
            <person name="Megy K."/>
            <person name="Lawson D."/>
            <person name="Kodira C."/>
            <person name="Sutton G."/>
            <person name="Meyer J."/>
            <person name="Hill C.A."/>
            <person name="Birren B."/>
            <person name="Nene V."/>
            <person name="Collins F."/>
            <person name="Alarcon-Chaidez F."/>
            <person name="Wikel S."/>
            <person name="Strausberg R."/>
        </authorList>
    </citation>
    <scope>NUCLEOTIDE SEQUENCE [LARGE SCALE GENOMIC DNA]</scope>
    <source>
        <strain evidence="27">Wikel</strain>
        <strain evidence="25">Wikel colony</strain>
    </source>
</reference>
<gene>
    <name evidence="25" type="ORF">IscW_ISCW020642</name>
</gene>
<evidence type="ECO:0000256" key="18">
    <source>
        <dbReference type="PIRSR" id="PIRSR628391-3"/>
    </source>
</evidence>
<dbReference type="PROSITE" id="PS50003">
    <property type="entry name" value="PH_DOMAIN"/>
    <property type="match status" value="1"/>
</dbReference>
<keyword evidence="11 19" id="KW-0443">Lipid metabolism</keyword>
<feature type="binding site" evidence="17">
    <location>
        <position position="542"/>
    </location>
    <ligand>
        <name>substrate</name>
    </ligand>
</feature>
<dbReference type="EMBL" id="ABJB010618455">
    <property type="status" value="NOT_ANNOTATED_CDS"/>
    <property type="molecule type" value="Genomic_DNA"/>
</dbReference>
<evidence type="ECO:0000256" key="17">
    <source>
        <dbReference type="PIRSR" id="PIRSR628391-2"/>
    </source>
</evidence>
<dbReference type="SMART" id="SM00149">
    <property type="entry name" value="PLCYc"/>
    <property type="match status" value="1"/>
</dbReference>
<dbReference type="InterPro" id="IPR002048">
    <property type="entry name" value="EF_hand_dom"/>
</dbReference>
<feature type="active site" evidence="16">
    <location>
        <position position="329"/>
    </location>
</feature>
<dbReference type="SUPFAM" id="SSF47473">
    <property type="entry name" value="EF-hand"/>
    <property type="match status" value="1"/>
</dbReference>
<keyword evidence="6" id="KW-0677">Repeat</keyword>
<dbReference type="EMBL" id="ABJB010772923">
    <property type="status" value="NOT_ANNOTATED_CDS"/>
    <property type="molecule type" value="Genomic_DNA"/>
</dbReference>
<dbReference type="GO" id="GO:0005737">
    <property type="term" value="C:cytoplasm"/>
    <property type="evidence" value="ECO:0007669"/>
    <property type="project" value="UniProtKB-SubCell"/>
</dbReference>
<dbReference type="InterPro" id="IPR001711">
    <property type="entry name" value="PLipase_C_Pinositol-sp_Y"/>
</dbReference>
<evidence type="ECO:0000256" key="13">
    <source>
        <dbReference type="ARBA" id="ARBA00023224"/>
    </source>
</evidence>
<evidence type="ECO:0000256" key="14">
    <source>
        <dbReference type="ARBA" id="ARBA00023239"/>
    </source>
</evidence>
<dbReference type="EMBL" id="ABJB010456466">
    <property type="status" value="NOT_ANNOTATED_CDS"/>
    <property type="molecule type" value="Genomic_DNA"/>
</dbReference>
<dbReference type="PROSITE" id="PS50222">
    <property type="entry name" value="EF_HAND_2"/>
    <property type="match status" value="1"/>
</dbReference>
<dbReference type="Gene3D" id="1.10.238.10">
    <property type="entry name" value="EF-hand"/>
    <property type="match status" value="2"/>
</dbReference>
<evidence type="ECO:0000256" key="10">
    <source>
        <dbReference type="ARBA" id="ARBA00022963"/>
    </source>
</evidence>
<dbReference type="PRINTS" id="PR00390">
    <property type="entry name" value="PHPHLIPASEC"/>
</dbReference>
<feature type="binding site" evidence="17">
    <location>
        <position position="458"/>
    </location>
    <ligand>
        <name>substrate</name>
    </ligand>
</feature>
<evidence type="ECO:0000256" key="16">
    <source>
        <dbReference type="PIRSR" id="PIRSR628391-1"/>
    </source>
</evidence>
<dbReference type="Gene3D" id="2.30.29.30">
    <property type="entry name" value="Pleckstrin-homology domain (PH domain)/Phosphotyrosine-binding domain (PTB)"/>
    <property type="match status" value="1"/>
</dbReference>
<dbReference type="PANTHER" id="PTHR10336:SF209">
    <property type="entry name" value="PHOSPHOINOSITIDE PHOSPHOLIPASE C"/>
    <property type="match status" value="1"/>
</dbReference>
<evidence type="ECO:0000256" key="7">
    <source>
        <dbReference type="ARBA" id="ARBA00022801"/>
    </source>
</evidence>
<feature type="non-terminal residue" evidence="25">
    <location>
        <position position="1"/>
    </location>
</feature>
<evidence type="ECO:0000259" key="21">
    <source>
        <dbReference type="PROSITE" id="PS50003"/>
    </source>
</evidence>
<dbReference type="PROSITE" id="PS50004">
    <property type="entry name" value="C2"/>
    <property type="match status" value="1"/>
</dbReference>
<evidence type="ECO:0000256" key="9">
    <source>
        <dbReference type="ARBA" id="ARBA00022842"/>
    </source>
</evidence>
<dbReference type="CDD" id="cd00275">
    <property type="entry name" value="C2_PLC_like"/>
    <property type="match status" value="1"/>
</dbReference>
<dbReference type="Pfam" id="PF13499">
    <property type="entry name" value="EF-hand_7"/>
    <property type="match status" value="1"/>
</dbReference>
<reference evidence="26" key="2">
    <citation type="submission" date="2020-05" db="UniProtKB">
        <authorList>
            <consortium name="EnsemblMetazoa"/>
        </authorList>
    </citation>
    <scope>IDENTIFICATION</scope>
    <source>
        <strain evidence="26">wikel</strain>
    </source>
</reference>
<dbReference type="Pfam" id="PF00388">
    <property type="entry name" value="PI-PLC-X"/>
    <property type="match status" value="1"/>
</dbReference>
<evidence type="ECO:0000256" key="3">
    <source>
        <dbReference type="ARBA" id="ARBA00012368"/>
    </source>
</evidence>
<feature type="region of interest" description="Disordered" evidence="20">
    <location>
        <begin position="465"/>
        <end position="485"/>
    </location>
</feature>
<evidence type="ECO:0007829" key="28">
    <source>
        <dbReference type="PeptideAtlas" id="B7Q2N6"/>
    </source>
</evidence>
<dbReference type="EMBL" id="ABJB010391899">
    <property type="status" value="NOT_ANNOTATED_CDS"/>
    <property type="molecule type" value="Genomic_DNA"/>
</dbReference>
<dbReference type="EMBL" id="ABJB010904845">
    <property type="status" value="NOT_ANNOTATED_CDS"/>
    <property type="molecule type" value="Genomic_DNA"/>
</dbReference>
<keyword evidence="8 18" id="KW-0106">Calcium</keyword>
<dbReference type="Pfam" id="PF00168">
    <property type="entry name" value="C2"/>
    <property type="match status" value="1"/>
</dbReference>
<evidence type="ECO:0000256" key="5">
    <source>
        <dbReference type="ARBA" id="ARBA00022723"/>
    </source>
</evidence>
<feature type="binding site" evidence="17">
    <location>
        <position position="571"/>
    </location>
    <ligand>
        <name>substrate</name>
    </ligand>
</feature>
<dbReference type="Pfam" id="PF16457">
    <property type="entry name" value="PH_12"/>
    <property type="match status" value="1"/>
</dbReference>